<organism evidence="2 3">
    <name type="scientific">Diploscapter pachys</name>
    <dbReference type="NCBI Taxonomy" id="2018661"/>
    <lineage>
        <taxon>Eukaryota</taxon>
        <taxon>Metazoa</taxon>
        <taxon>Ecdysozoa</taxon>
        <taxon>Nematoda</taxon>
        <taxon>Chromadorea</taxon>
        <taxon>Rhabditida</taxon>
        <taxon>Rhabditina</taxon>
        <taxon>Rhabditomorpha</taxon>
        <taxon>Rhabditoidea</taxon>
        <taxon>Rhabditidae</taxon>
        <taxon>Diploscapter</taxon>
    </lineage>
</organism>
<accession>A0A2A2L685</accession>
<protein>
    <submittedName>
        <fullName evidence="2">Uncharacterized protein</fullName>
    </submittedName>
</protein>
<comment type="caution">
    <text evidence="2">The sequence shown here is derived from an EMBL/GenBank/DDBJ whole genome shotgun (WGS) entry which is preliminary data.</text>
</comment>
<name>A0A2A2L685_9BILA</name>
<keyword evidence="3" id="KW-1185">Reference proteome</keyword>
<feature type="region of interest" description="Disordered" evidence="1">
    <location>
        <begin position="77"/>
        <end position="99"/>
    </location>
</feature>
<gene>
    <name evidence="2" type="ORF">WR25_04725</name>
</gene>
<evidence type="ECO:0000313" key="2">
    <source>
        <dbReference type="EMBL" id="PAV81692.1"/>
    </source>
</evidence>
<evidence type="ECO:0000256" key="1">
    <source>
        <dbReference type="SAM" id="MobiDB-lite"/>
    </source>
</evidence>
<dbReference type="Proteomes" id="UP000218231">
    <property type="component" value="Unassembled WGS sequence"/>
</dbReference>
<dbReference type="AlphaFoldDB" id="A0A2A2L685"/>
<sequence>MMSMRTQKKTKCITASVCRRRGHEAGSLTAPSRPLRGLSSCSDRDNILLKQIDRLGMKESMPIIIPKSKKQAITRNLFHSKPIRKSTGKRPAEKSSGFYENDSPAVKRLKESMLCEVSVPFCESPAARRKILETIDDVVCGRDSITDQQIMAALDADPAFSEISDAELNKSKTFGYIKVEKACPLACKMAREYVERSVYLSKEYKESYLMQYKDWIDKFGNYQHDAWTKEGKVLEEEADFRNVINLMDVRQTDVE</sequence>
<proteinExistence type="predicted"/>
<reference evidence="2 3" key="1">
    <citation type="journal article" date="2017" name="Curr. Biol.">
        <title>Genome architecture and evolution of a unichromosomal asexual nematode.</title>
        <authorList>
            <person name="Fradin H."/>
            <person name="Zegar C."/>
            <person name="Gutwein M."/>
            <person name="Lucas J."/>
            <person name="Kovtun M."/>
            <person name="Corcoran D."/>
            <person name="Baugh L.R."/>
            <person name="Kiontke K."/>
            <person name="Gunsalus K."/>
            <person name="Fitch D.H."/>
            <person name="Piano F."/>
        </authorList>
    </citation>
    <scope>NUCLEOTIDE SEQUENCE [LARGE SCALE GENOMIC DNA]</scope>
    <source>
        <strain evidence="2">PF1309</strain>
    </source>
</reference>
<dbReference type="EMBL" id="LIAE01007140">
    <property type="protein sequence ID" value="PAV81692.1"/>
    <property type="molecule type" value="Genomic_DNA"/>
</dbReference>
<evidence type="ECO:0000313" key="3">
    <source>
        <dbReference type="Proteomes" id="UP000218231"/>
    </source>
</evidence>